<dbReference type="GO" id="GO:0008289">
    <property type="term" value="F:lipid binding"/>
    <property type="evidence" value="ECO:0007669"/>
    <property type="project" value="InterPro"/>
</dbReference>
<feature type="domain" description="C2" evidence="1">
    <location>
        <begin position="40"/>
        <end position="159"/>
    </location>
</feature>
<evidence type="ECO:0000313" key="3">
    <source>
        <dbReference type="Proteomes" id="UP000267096"/>
    </source>
</evidence>
<organism evidence="4">
    <name type="scientific">Anisakis simplex</name>
    <name type="common">Herring worm</name>
    <dbReference type="NCBI Taxonomy" id="6269"/>
    <lineage>
        <taxon>Eukaryota</taxon>
        <taxon>Metazoa</taxon>
        <taxon>Ecdysozoa</taxon>
        <taxon>Nematoda</taxon>
        <taxon>Chromadorea</taxon>
        <taxon>Rhabditida</taxon>
        <taxon>Spirurina</taxon>
        <taxon>Ascaridomorpha</taxon>
        <taxon>Ascaridoidea</taxon>
        <taxon>Anisakidae</taxon>
        <taxon>Anisakis</taxon>
        <taxon>Anisakis simplex complex</taxon>
    </lineage>
</organism>
<dbReference type="Gene3D" id="2.60.40.150">
    <property type="entry name" value="C2 domain"/>
    <property type="match status" value="1"/>
</dbReference>
<gene>
    <name evidence="2" type="ORF">ASIM_LOCUS12442</name>
</gene>
<dbReference type="InterPro" id="IPR000008">
    <property type="entry name" value="C2_dom"/>
</dbReference>
<name>A0A0M3JXB0_ANISI</name>
<evidence type="ECO:0000313" key="2">
    <source>
        <dbReference type="EMBL" id="VDK47380.1"/>
    </source>
</evidence>
<evidence type="ECO:0000313" key="4">
    <source>
        <dbReference type="WBParaSite" id="ASIM_0001297601-mRNA-1"/>
    </source>
</evidence>
<dbReference type="PANTHER" id="PTHR10774:SF190">
    <property type="entry name" value="C2 CALCIUM_LIPID-BINDING ENDONUCLEASE_EXONUCLEASE_PHOSPHATASE-RELATED"/>
    <property type="match status" value="1"/>
</dbReference>
<dbReference type="AlphaFoldDB" id="A0A0M3JXB0"/>
<accession>A0A0M3JXB0</accession>
<dbReference type="OrthoDB" id="5864889at2759"/>
<proteinExistence type="predicted"/>
<evidence type="ECO:0000259" key="1">
    <source>
        <dbReference type="PROSITE" id="PS50004"/>
    </source>
</evidence>
<sequence length="221" mass="24215">MATENANLEQKADGTDSPQWLALVSGTNLAITAPFMDGGYGGELRMPSQHGLTDERLKVFPLHISIISAKLQSVGGIFSKPPDVYVELSVDRSPSKKTAVKKKTSTPQWDEQLQVQVNESSLLDFRVFNKSKVFEDSLIGQKTLKLSNAIRKESDGGKFENTKITLQLTSPKDSAVKSGELKIALTGYIERTRKKSAGFCTEEIDSHSVDDVWPNGLLSVT</sequence>
<dbReference type="SUPFAM" id="SSF49562">
    <property type="entry name" value="C2 domain (Calcium/lipid-binding domain, CaLB)"/>
    <property type="match status" value="1"/>
</dbReference>
<dbReference type="PANTHER" id="PTHR10774">
    <property type="entry name" value="EXTENDED SYNAPTOTAGMIN-RELATED"/>
    <property type="match status" value="1"/>
</dbReference>
<reference evidence="4" key="1">
    <citation type="submission" date="2017-02" db="UniProtKB">
        <authorList>
            <consortium name="WormBaseParasite"/>
        </authorList>
    </citation>
    <scope>IDENTIFICATION</scope>
</reference>
<dbReference type="InterPro" id="IPR045050">
    <property type="entry name" value="Synaptotagmin_plant"/>
</dbReference>
<keyword evidence="3" id="KW-1185">Reference proteome</keyword>
<dbReference type="Pfam" id="PF00168">
    <property type="entry name" value="C2"/>
    <property type="match status" value="1"/>
</dbReference>
<dbReference type="WBParaSite" id="ASIM_0001297601-mRNA-1">
    <property type="protein sequence ID" value="ASIM_0001297601-mRNA-1"/>
    <property type="gene ID" value="ASIM_0001297601"/>
</dbReference>
<dbReference type="EMBL" id="UYRR01031190">
    <property type="protein sequence ID" value="VDK47380.1"/>
    <property type="molecule type" value="Genomic_DNA"/>
</dbReference>
<protein>
    <submittedName>
        <fullName evidence="4">E3 ubiquitin-protein ligase (inferred by orthology to a S. mansoni protein)</fullName>
    </submittedName>
</protein>
<dbReference type="PROSITE" id="PS50004">
    <property type="entry name" value="C2"/>
    <property type="match status" value="1"/>
</dbReference>
<reference evidence="2 3" key="2">
    <citation type="submission" date="2018-11" db="EMBL/GenBank/DDBJ databases">
        <authorList>
            <consortium name="Pathogen Informatics"/>
        </authorList>
    </citation>
    <scope>NUCLEOTIDE SEQUENCE [LARGE SCALE GENOMIC DNA]</scope>
</reference>
<dbReference type="Proteomes" id="UP000267096">
    <property type="component" value="Unassembled WGS sequence"/>
</dbReference>
<dbReference type="InterPro" id="IPR035892">
    <property type="entry name" value="C2_domain_sf"/>
</dbReference>
<dbReference type="CDD" id="cd04021">
    <property type="entry name" value="C2_E3_ubiquitin_ligase"/>
    <property type="match status" value="1"/>
</dbReference>
<dbReference type="SMART" id="SM00239">
    <property type="entry name" value="C2"/>
    <property type="match status" value="1"/>
</dbReference>
<dbReference type="GO" id="GO:0005783">
    <property type="term" value="C:endoplasmic reticulum"/>
    <property type="evidence" value="ECO:0007669"/>
    <property type="project" value="TreeGrafter"/>
</dbReference>